<gene>
    <name evidence="2" type="ORF">PCOR1329_LOCUS47334</name>
</gene>
<evidence type="ECO:0000313" key="3">
    <source>
        <dbReference type="Proteomes" id="UP001189429"/>
    </source>
</evidence>
<comment type="caution">
    <text evidence="2">The sequence shown here is derived from an EMBL/GenBank/DDBJ whole genome shotgun (WGS) entry which is preliminary data.</text>
</comment>
<evidence type="ECO:0000313" key="2">
    <source>
        <dbReference type="EMBL" id="CAK0857154.1"/>
    </source>
</evidence>
<evidence type="ECO:0000256" key="1">
    <source>
        <dbReference type="SAM" id="MobiDB-lite"/>
    </source>
</evidence>
<reference evidence="2" key="1">
    <citation type="submission" date="2023-10" db="EMBL/GenBank/DDBJ databases">
        <authorList>
            <person name="Chen Y."/>
            <person name="Shah S."/>
            <person name="Dougan E. K."/>
            <person name="Thang M."/>
            <person name="Chan C."/>
        </authorList>
    </citation>
    <scope>NUCLEOTIDE SEQUENCE [LARGE SCALE GENOMIC DNA]</scope>
</reference>
<keyword evidence="3" id="KW-1185">Reference proteome</keyword>
<sequence>EFVEVGSARFRSSGKEAEADIRCWCRLIAHSLNYLGAGFGASGRGGPPPRRSNPAQRRAMARLAEVLQWFLAEDDADPPALSDVFREARQKKFNYGGEAVTHRRELYADLVFPTWPASHEVGVLDLTDLLVGDLKATVQDPSKCLRPRGEWPDKPHVSRVHASQHEWDKLAGEGLRRGIFQEIEGNRVFKAKDGSRLLNGAMGVNKFKEVQGKAMHHLRAITIMTPLNQHLREITGEVDYLPCIAHAILIILGADEEAVVDSEDFVSCFNLVRMPRSWTGFLAYEKPVSGSVLGRPDGCDFLIGITTVPMGWSGAVAVIQAAVRRLVFGDAEVDVQTRIARCKPFPRGPDYSLVYLDPFDFIRKRCRQALGELGGSESKEHARFLDACRLMGLPLLNAGKTLVGSYRAALQGGEFDGRPGSLARSQKRGRHLIRLTSGMAAQGFWPEVVLRHWAELACYARSYRRPLFSLMAEVFTTMDNCHGGDVFHEAALDEIILFAALAPLAATNLRAPLAPRISCTDASPDGGGAGLAASFSKVLGASCAAQGPRRSCQGVPFGSAPRCLHVGLEGLYEQMGAPIAEKGIEVKMEVIIQNGVVKNDVEAPEAWAHFQPEGRTVARSGDGIALRSWRARKGLPRLPAALSREVRKENLQHALCARALQAEGKREGATVAQVDSGSWWLEWPRLKHLRHMGEVFYTSVGPHVLAHTSPELHQKFLGRWSANERAETALDWVSEYAEEVHNYIARARTALLPSDPGERQPWLRRQLAGATNRLADGAVNEVVAQELMRWISGMLPGLEAEHVCHLIRYVDHRGSDVQLWAGELLRQSRQAAPCPAFRWAWKAVASYPWSETGHINVLEVLAFLYFVRQSTGSGVLQSTQFVHVVDGMVASAVIATGRSSSKLLNFRLRQLAGLLLAADAYPYVVWAISSWNFADRASRWWPALPHSLEELDARASEFVDHLWGEGEPESWATDIASGLKRLVPRARKALTVTGFFLNNWRRTVSRCRALPFTPLIVKGLAGMAFAEDLWNFGTALLVGFVGLLRTDEILGLRSRRVMFYESHQKAIIILPETKTGSREARVEKAMVNDTVVVRALAKVCQQLNGDELLLPMRPHVFNEELRRLAEPPASSHGACLDVACAGAAPRGISSLVAAWGARWCTAGGPMRKQRGSISTGLWPSKPIGHSASRLARS</sequence>
<dbReference type="EMBL" id="CAUYUJ010015704">
    <property type="protein sequence ID" value="CAK0857154.1"/>
    <property type="molecule type" value="Genomic_DNA"/>
</dbReference>
<evidence type="ECO:0008006" key="4">
    <source>
        <dbReference type="Google" id="ProtNLM"/>
    </source>
</evidence>
<dbReference type="Proteomes" id="UP001189429">
    <property type="component" value="Unassembled WGS sequence"/>
</dbReference>
<feature type="non-terminal residue" evidence="2">
    <location>
        <position position="1"/>
    </location>
</feature>
<organism evidence="2 3">
    <name type="scientific">Prorocentrum cordatum</name>
    <dbReference type="NCBI Taxonomy" id="2364126"/>
    <lineage>
        <taxon>Eukaryota</taxon>
        <taxon>Sar</taxon>
        <taxon>Alveolata</taxon>
        <taxon>Dinophyceae</taxon>
        <taxon>Prorocentrales</taxon>
        <taxon>Prorocentraceae</taxon>
        <taxon>Prorocentrum</taxon>
    </lineage>
</organism>
<protein>
    <recommendedName>
        <fullName evidence="4">RNA-directed RNA polymerase</fullName>
    </recommendedName>
</protein>
<name>A0ABN9UE76_9DINO</name>
<feature type="region of interest" description="Disordered" evidence="1">
    <location>
        <begin position="1166"/>
        <end position="1193"/>
    </location>
</feature>
<proteinExistence type="predicted"/>
<accession>A0ABN9UE76</accession>